<dbReference type="InterPro" id="IPR046950">
    <property type="entry name" value="DNA-dir_Rpol_C_phage-type"/>
</dbReference>
<dbReference type="Gene3D" id="1.10.1320.10">
    <property type="entry name" value="DNA-directed RNA polymerase, N-terminal domain"/>
    <property type="match status" value="1"/>
</dbReference>
<name>A0A1S5Q8E2_9CAUD</name>
<sequence length="815" mass="92270">MATIEDQLAWETRQRADGRERMRRTLAKAEEQGRMTDTPLGTALLRKHVLNLSHRLATELTVDLGKPGRSKAHSPLLKDLEPDAVMLIALSIAINNLSTAKEAVSFTRLSAEVGKAIYAELVLCQFKDMEPELFESLTKDFKNRMSKSLRHRMTVYRMQAEKNGVPLPEWGPATKVQVGSFLVDLMIQEGLLHSQMVYIKQKTVLQVSLNRESMEHMAAMAGKLVNLSGRNGPLLIPPRDWDDEGLNGGYHGDMRFKCTRFFKGTSQQMEFMKSEGTDLSVILKMLNYHQKVKWRINLRLLGLVKSMVARGFETDCVISKLALEPPQRPAFLDTGEELSEAQKEVFQKWKRLKRDWHTQTMQRGKKAIVMNAALRDAEELSVFEQFYFAYQADDRGRMYSVCGAVNPQGSDLQKALLQSAVGCRLEDEESVYWFKLGIASKFGIDKESLDDCVSWVDAHREELLRCAASPLERDAYDWWTGADKPLQFLAACLEYGEWAANPDGFVSRLAVPFDGTCNGLQNYSALLRDEVGGRATNLLSEHGSKPNDIYGDVALAAATRNEKAPATPPQIAWREVGFNRSLTKKSTMTLVYGSTYGTCRKSIVDYCTEHSLFDDEHRFDYADYAGKLVWAGIGDVVVKAREAMDWLQKVARMVMKEGGEYITWVAPSGFRVIQTYNKMDDIRVWTHTGGKKVRLTVLEETERADAVRHRNGMPPNFIHSVDASHMAFTTNGFQNRAGRSVSDSEVEFMHFVHDDFGTLPNSAGLLYRTIREEFVSMHENYSLDNVHKEYPFVPSPPELGNLDLQRVLDSPNFFR</sequence>
<dbReference type="Proteomes" id="UP000230040">
    <property type="component" value="Segment"/>
</dbReference>
<dbReference type="EMBL" id="KT949345">
    <property type="protein sequence ID" value="ALP47747.1"/>
    <property type="molecule type" value="Genomic_DNA"/>
</dbReference>
<dbReference type="Gene3D" id="1.10.150.20">
    <property type="entry name" value="5' to 3' exonuclease, C-terminal subdomain"/>
    <property type="match status" value="1"/>
</dbReference>
<dbReference type="PANTHER" id="PTHR10102:SF0">
    <property type="entry name" value="DNA-DIRECTED RNA POLYMERASE, MITOCHONDRIAL"/>
    <property type="match status" value="1"/>
</dbReference>
<organism evidence="10 11">
    <name type="scientific">Aeromonas phage Ahp1</name>
    <dbReference type="NCBI Taxonomy" id="1747286"/>
    <lineage>
        <taxon>Viruses</taxon>
        <taxon>Duplodnaviria</taxon>
        <taxon>Heunggongvirae</taxon>
        <taxon>Uroviricota</taxon>
        <taxon>Caudoviricetes</taxon>
        <taxon>Autographivirales</taxon>
        <taxon>Autonotataviridae</taxon>
        <taxon>Melnykvirinae</taxon>
        <taxon>Ahphunavirus</taxon>
        <taxon>Ahphunavirus Ahp1</taxon>
    </lineage>
</organism>
<evidence type="ECO:0000313" key="11">
    <source>
        <dbReference type="Proteomes" id="UP000230040"/>
    </source>
</evidence>
<evidence type="ECO:0000256" key="7">
    <source>
        <dbReference type="ARBA" id="ARBA00023314"/>
    </source>
</evidence>
<dbReference type="Pfam" id="PF14700">
    <property type="entry name" value="RPOL_N"/>
    <property type="match status" value="1"/>
</dbReference>
<dbReference type="InterPro" id="IPR002092">
    <property type="entry name" value="DNA-dir_Rpol_phage-type"/>
</dbReference>
<evidence type="ECO:0000259" key="9">
    <source>
        <dbReference type="SMART" id="SM01311"/>
    </source>
</evidence>
<keyword evidence="5" id="KW-0548">Nucleotidyltransferase</keyword>
<evidence type="ECO:0000256" key="1">
    <source>
        <dbReference type="ARBA" id="ARBA00009493"/>
    </source>
</evidence>
<evidence type="ECO:0000256" key="3">
    <source>
        <dbReference type="ARBA" id="ARBA00022478"/>
    </source>
</evidence>
<evidence type="ECO:0000313" key="10">
    <source>
        <dbReference type="EMBL" id="ALP47747.1"/>
    </source>
</evidence>
<keyword evidence="3" id="KW-0240">DNA-directed RNA polymerase</keyword>
<comment type="similarity">
    <text evidence="1">Belongs to the phage and mitochondrial RNA polymerase family.</text>
</comment>
<evidence type="ECO:0000256" key="8">
    <source>
        <dbReference type="ARBA" id="ARBA00048552"/>
    </source>
</evidence>
<dbReference type="EC" id="2.7.7.6" evidence="2"/>
<keyword evidence="4" id="KW-0808">Transferase</keyword>
<dbReference type="InterPro" id="IPR037159">
    <property type="entry name" value="RNA_POL_N_sf"/>
</dbReference>
<dbReference type="InterPro" id="IPR029262">
    <property type="entry name" value="RPOL_N"/>
</dbReference>
<evidence type="ECO:0000256" key="5">
    <source>
        <dbReference type="ARBA" id="ARBA00022695"/>
    </source>
</evidence>
<dbReference type="GO" id="GO:0000428">
    <property type="term" value="C:DNA-directed RNA polymerase complex"/>
    <property type="evidence" value="ECO:0007669"/>
    <property type="project" value="UniProtKB-KW"/>
</dbReference>
<keyword evidence="11" id="KW-1185">Reference proteome</keyword>
<comment type="catalytic activity">
    <reaction evidence="8">
        <text>RNA(n) + a ribonucleoside 5'-triphosphate = RNA(n+1) + diphosphate</text>
        <dbReference type="Rhea" id="RHEA:21248"/>
        <dbReference type="Rhea" id="RHEA-COMP:14527"/>
        <dbReference type="Rhea" id="RHEA-COMP:17342"/>
        <dbReference type="ChEBI" id="CHEBI:33019"/>
        <dbReference type="ChEBI" id="CHEBI:61557"/>
        <dbReference type="ChEBI" id="CHEBI:140395"/>
        <dbReference type="EC" id="2.7.7.6"/>
    </reaction>
</comment>
<dbReference type="Gene3D" id="1.10.287.280">
    <property type="match status" value="1"/>
</dbReference>
<dbReference type="GO" id="GO:0003899">
    <property type="term" value="F:DNA-directed RNA polymerase activity"/>
    <property type="evidence" value="ECO:0007669"/>
    <property type="project" value="UniProtKB-EC"/>
</dbReference>
<proteinExistence type="inferred from homology"/>
<dbReference type="GO" id="GO:0006351">
    <property type="term" value="P:DNA-templated transcription"/>
    <property type="evidence" value="ECO:0007669"/>
    <property type="project" value="InterPro"/>
</dbReference>
<protein>
    <recommendedName>
        <fullName evidence="2">DNA-directed RNA polymerase</fullName>
        <ecNumber evidence="2">2.7.7.6</ecNumber>
    </recommendedName>
</protein>
<reference evidence="10 11" key="1">
    <citation type="journal article" date="2016" name="PLoS ONE">
        <title>Genomic Characterization of the Novel Aeromonas hydrophila Phage Ahp1 Suggests the Derivation of a New Subgroup from phiKMV-Like Family.</title>
        <authorList>
            <person name="Wang J.B."/>
            <person name="Lin N.T."/>
            <person name="Tseng Y.H."/>
            <person name="Weng S.F."/>
        </authorList>
    </citation>
    <scope>NUCLEOTIDE SEQUENCE [LARGE SCALE GENOMIC DNA]</scope>
</reference>
<dbReference type="InterPro" id="IPR043502">
    <property type="entry name" value="DNA/RNA_pol_sf"/>
</dbReference>
<keyword evidence="6" id="KW-0804">Transcription</keyword>
<dbReference type="PANTHER" id="PTHR10102">
    <property type="entry name" value="DNA-DIRECTED RNA POLYMERASE, MITOCHONDRIAL"/>
    <property type="match status" value="1"/>
</dbReference>
<keyword evidence="7" id="KW-1195">Viral transcription</keyword>
<dbReference type="SMART" id="SM01311">
    <property type="entry name" value="RPOL_N"/>
    <property type="match status" value="1"/>
</dbReference>
<evidence type="ECO:0000256" key="2">
    <source>
        <dbReference type="ARBA" id="ARBA00012418"/>
    </source>
</evidence>
<dbReference type="Pfam" id="PF00940">
    <property type="entry name" value="RNA_pol"/>
    <property type="match status" value="1"/>
</dbReference>
<feature type="domain" description="DNA-directed RNA polymerase N-terminal" evidence="9">
    <location>
        <begin position="5"/>
        <end position="291"/>
    </location>
</feature>
<evidence type="ECO:0000256" key="4">
    <source>
        <dbReference type="ARBA" id="ARBA00022679"/>
    </source>
</evidence>
<dbReference type="GO" id="GO:0003677">
    <property type="term" value="F:DNA binding"/>
    <property type="evidence" value="ECO:0007669"/>
    <property type="project" value="InterPro"/>
</dbReference>
<accession>A0A1S5Q8E2</accession>
<dbReference type="GO" id="GO:0019083">
    <property type="term" value="P:viral transcription"/>
    <property type="evidence" value="ECO:0007669"/>
    <property type="project" value="UniProtKB-KW"/>
</dbReference>
<gene>
    <name evidence="10" type="ORF">Ahp1_28</name>
</gene>
<evidence type="ECO:0000256" key="6">
    <source>
        <dbReference type="ARBA" id="ARBA00023163"/>
    </source>
</evidence>
<dbReference type="SUPFAM" id="SSF56672">
    <property type="entry name" value="DNA/RNA polymerases"/>
    <property type="match status" value="1"/>
</dbReference>